<dbReference type="PANTHER" id="PTHR43004:SF19">
    <property type="entry name" value="BINDING MONOOXYGENASE, PUTATIVE (JCVI)-RELATED"/>
    <property type="match status" value="1"/>
</dbReference>
<organism evidence="5 6">
    <name type="scientific">Basfia succiniciproducens</name>
    <dbReference type="NCBI Taxonomy" id="653940"/>
    <lineage>
        <taxon>Bacteria</taxon>
        <taxon>Pseudomonadati</taxon>
        <taxon>Pseudomonadota</taxon>
        <taxon>Gammaproteobacteria</taxon>
        <taxon>Pasteurellales</taxon>
        <taxon>Pasteurellaceae</taxon>
        <taxon>Basfia</taxon>
    </lineage>
</organism>
<accession>A0A1G5CB61</accession>
<evidence type="ECO:0000313" key="6">
    <source>
        <dbReference type="Proteomes" id="UP000199588"/>
    </source>
</evidence>
<keyword evidence="3" id="KW-0274">FAD</keyword>
<dbReference type="PRINTS" id="PR00420">
    <property type="entry name" value="RNGMNOXGNASE"/>
</dbReference>
<keyword evidence="6" id="KW-1185">Reference proteome</keyword>
<evidence type="ECO:0000259" key="4">
    <source>
        <dbReference type="Pfam" id="PF01494"/>
    </source>
</evidence>
<keyword evidence="2" id="KW-0285">Flavoprotein</keyword>
<dbReference type="Proteomes" id="UP000199588">
    <property type="component" value="Unassembled WGS sequence"/>
</dbReference>
<gene>
    <name evidence="5" type="ORF">SAMN02910354_01118</name>
</gene>
<dbReference type="InterPro" id="IPR002938">
    <property type="entry name" value="FAD-bd"/>
</dbReference>
<evidence type="ECO:0000256" key="1">
    <source>
        <dbReference type="ARBA" id="ARBA00001974"/>
    </source>
</evidence>
<dbReference type="EMBL" id="FMUQ01000007">
    <property type="protein sequence ID" value="SCX99558.1"/>
    <property type="molecule type" value="Genomic_DNA"/>
</dbReference>
<reference evidence="5 6" key="1">
    <citation type="submission" date="2016-10" db="EMBL/GenBank/DDBJ databases">
        <authorList>
            <person name="Varghese N."/>
            <person name="Submissions S."/>
        </authorList>
    </citation>
    <scope>NUCLEOTIDE SEQUENCE [LARGE SCALE GENOMIC DNA]</scope>
    <source>
        <strain evidence="5 6">DSM 22022</strain>
    </source>
</reference>
<sequence>MAGRIATEYRKDRIFLAGDAAHQLPPTRGGFGANTGIDDVWNLAWKLKWVLSGQADVKLLDTYSQERQPIAWLRHQQTFSRPDYQKWVGNNFQAEPLFSNEALEFGQLNRSSAVVADTKNLPAAAEIADWAGQAGTRAPHIFLTYQNNTLSSLDLWGSEFVLLSPADECLVQAQLLGIKTVDIKEVDFPQQHSFATLFGVQENGAVLVRPDGIIAWQCQNSSQIVGLEKVITQILAKY</sequence>
<dbReference type="InterPro" id="IPR050641">
    <property type="entry name" value="RIFMO-like"/>
</dbReference>
<comment type="cofactor">
    <cofactor evidence="1">
        <name>FAD</name>
        <dbReference type="ChEBI" id="CHEBI:57692"/>
    </cofactor>
</comment>
<dbReference type="Pfam" id="PF21274">
    <property type="entry name" value="Rng_hyd_C"/>
    <property type="match status" value="1"/>
</dbReference>
<dbReference type="InterPro" id="IPR036188">
    <property type="entry name" value="FAD/NAD-bd_sf"/>
</dbReference>
<evidence type="ECO:0000256" key="2">
    <source>
        <dbReference type="ARBA" id="ARBA00022630"/>
    </source>
</evidence>
<dbReference type="Gene3D" id="3.50.50.60">
    <property type="entry name" value="FAD/NAD(P)-binding domain"/>
    <property type="match status" value="1"/>
</dbReference>
<dbReference type="Pfam" id="PF01494">
    <property type="entry name" value="FAD_binding_3"/>
    <property type="match status" value="1"/>
</dbReference>
<proteinExistence type="predicted"/>
<feature type="domain" description="FAD-binding" evidence="4">
    <location>
        <begin position="1"/>
        <end position="74"/>
    </location>
</feature>
<comment type="caution">
    <text evidence="5">The sequence shown here is derived from an EMBL/GenBank/DDBJ whole genome shotgun (WGS) entry which is preliminary data.</text>
</comment>
<protein>
    <submittedName>
        <fullName evidence="5">FAD binding domain-containing protein</fullName>
    </submittedName>
</protein>
<dbReference type="Gene3D" id="3.40.30.120">
    <property type="match status" value="1"/>
</dbReference>
<dbReference type="PANTHER" id="PTHR43004">
    <property type="entry name" value="TRK SYSTEM POTASSIUM UPTAKE PROTEIN"/>
    <property type="match status" value="1"/>
</dbReference>
<dbReference type="SUPFAM" id="SSF51905">
    <property type="entry name" value="FAD/NAD(P)-binding domain"/>
    <property type="match status" value="1"/>
</dbReference>
<name>A0A1G5CB61_9PAST</name>
<evidence type="ECO:0000313" key="5">
    <source>
        <dbReference type="EMBL" id="SCX99558.1"/>
    </source>
</evidence>
<evidence type="ECO:0000256" key="3">
    <source>
        <dbReference type="ARBA" id="ARBA00022827"/>
    </source>
</evidence>